<evidence type="ECO:0000256" key="7">
    <source>
        <dbReference type="SAM" id="Phobius"/>
    </source>
</evidence>
<feature type="transmembrane region" description="Helical" evidence="7">
    <location>
        <begin position="301"/>
        <end position="319"/>
    </location>
</feature>
<dbReference type="PANTHER" id="PTHR23523">
    <property type="match status" value="1"/>
</dbReference>
<feature type="transmembrane region" description="Helical" evidence="7">
    <location>
        <begin position="104"/>
        <end position="122"/>
    </location>
</feature>
<keyword evidence="4 7" id="KW-1133">Transmembrane helix</keyword>
<reference evidence="9 10" key="1">
    <citation type="journal article" date="2014" name="BMC Genomics">
        <title>Comparison of environmental and isolate Sulfobacillus genomes reveals diverse carbon, sulfur, nitrogen, and hydrogen metabolisms.</title>
        <authorList>
            <person name="Justice N.B."/>
            <person name="Norman A."/>
            <person name="Brown C.T."/>
            <person name="Singh A."/>
            <person name="Thomas B.C."/>
            <person name="Banfield J.F."/>
        </authorList>
    </citation>
    <scope>NUCLEOTIDE SEQUENCE [LARGE SCALE GENOMIC DNA]</scope>
    <source>
        <strain evidence="9">AMDSBA3</strain>
    </source>
</reference>
<feature type="domain" description="Major facilitator superfamily (MFS) profile" evidence="8">
    <location>
        <begin position="232"/>
        <end position="430"/>
    </location>
</feature>
<dbReference type="InterPro" id="IPR052524">
    <property type="entry name" value="MFS_Cyanate_Porter"/>
</dbReference>
<feature type="transmembrane region" description="Helical" evidence="7">
    <location>
        <begin position="235"/>
        <end position="256"/>
    </location>
</feature>
<feature type="region of interest" description="Disordered" evidence="6">
    <location>
        <begin position="1"/>
        <end position="34"/>
    </location>
</feature>
<dbReference type="SUPFAM" id="SSF103473">
    <property type="entry name" value="MFS general substrate transporter"/>
    <property type="match status" value="1"/>
</dbReference>
<feature type="transmembrane region" description="Helical" evidence="7">
    <location>
        <begin position="198"/>
        <end position="215"/>
    </location>
</feature>
<evidence type="ECO:0000256" key="1">
    <source>
        <dbReference type="ARBA" id="ARBA00004651"/>
    </source>
</evidence>
<dbReference type="AlphaFoldDB" id="A0A2T2WGH9"/>
<comment type="caution">
    <text evidence="9">The sequence shown here is derived from an EMBL/GenBank/DDBJ whole genome shotgun (WGS) entry which is preliminary data.</text>
</comment>
<feature type="transmembrane region" description="Helical" evidence="7">
    <location>
        <begin position="128"/>
        <end position="149"/>
    </location>
</feature>
<dbReference type="InterPro" id="IPR011701">
    <property type="entry name" value="MFS"/>
</dbReference>
<accession>A0A2T2WGH9</accession>
<dbReference type="GO" id="GO:0022857">
    <property type="term" value="F:transmembrane transporter activity"/>
    <property type="evidence" value="ECO:0007669"/>
    <property type="project" value="InterPro"/>
</dbReference>
<dbReference type="CDD" id="cd17339">
    <property type="entry name" value="MFS_NIMT_CynX_like"/>
    <property type="match status" value="1"/>
</dbReference>
<feature type="transmembrane region" description="Helical" evidence="7">
    <location>
        <begin position="41"/>
        <end position="67"/>
    </location>
</feature>
<gene>
    <name evidence="9" type="ORF">C7B45_11235</name>
</gene>
<dbReference type="InterPro" id="IPR020846">
    <property type="entry name" value="MFS_dom"/>
</dbReference>
<keyword evidence="3 7" id="KW-0812">Transmembrane</keyword>
<dbReference type="Proteomes" id="UP000241848">
    <property type="component" value="Unassembled WGS sequence"/>
</dbReference>
<feature type="transmembrane region" description="Helical" evidence="7">
    <location>
        <begin position="325"/>
        <end position="348"/>
    </location>
</feature>
<feature type="transmembrane region" description="Helical" evidence="7">
    <location>
        <begin position="73"/>
        <end position="92"/>
    </location>
</feature>
<feature type="transmembrane region" description="Helical" evidence="7">
    <location>
        <begin position="393"/>
        <end position="412"/>
    </location>
</feature>
<feature type="transmembrane region" description="Helical" evidence="7">
    <location>
        <begin position="161"/>
        <end position="178"/>
    </location>
</feature>
<proteinExistence type="predicted"/>
<evidence type="ECO:0000256" key="3">
    <source>
        <dbReference type="ARBA" id="ARBA00022692"/>
    </source>
</evidence>
<dbReference type="InterPro" id="IPR036259">
    <property type="entry name" value="MFS_trans_sf"/>
</dbReference>
<name>A0A2T2WGH9_9FIRM</name>
<dbReference type="EMBL" id="PXYV01000036">
    <property type="protein sequence ID" value="PSR21347.1"/>
    <property type="molecule type" value="Genomic_DNA"/>
</dbReference>
<dbReference type="PROSITE" id="PS50850">
    <property type="entry name" value="MFS"/>
    <property type="match status" value="1"/>
</dbReference>
<protein>
    <submittedName>
        <fullName evidence="9">MFS transporter</fullName>
    </submittedName>
</protein>
<keyword evidence="2" id="KW-0813">Transport</keyword>
<feature type="compositionally biased region" description="Polar residues" evidence="6">
    <location>
        <begin position="13"/>
        <end position="22"/>
    </location>
</feature>
<comment type="subcellular location">
    <subcellularLocation>
        <location evidence="1">Cell membrane</location>
        <topology evidence="1">Multi-pass membrane protein</topology>
    </subcellularLocation>
</comment>
<dbReference type="PANTHER" id="PTHR23523:SF2">
    <property type="entry name" value="2-NITROIMIDAZOLE TRANSPORTER"/>
    <property type="match status" value="1"/>
</dbReference>
<evidence type="ECO:0000259" key="8">
    <source>
        <dbReference type="PROSITE" id="PS50850"/>
    </source>
</evidence>
<evidence type="ECO:0000313" key="10">
    <source>
        <dbReference type="Proteomes" id="UP000241848"/>
    </source>
</evidence>
<sequence>MSETLFPVGGETRLSTPDSDPTASGGQSVTSTSRTSQTRPLLIIAIILTAANLRPTITGVGPLIAAIAHGTGLPIALSGMVTTLPLVAFGLISPIAPKIAQRVGIERSLLFGLAIMALGTLLRSQGSAAALLCGMALLGSGVAIANVLLPSLVKRDFPTQIGVMTGTYVTVMNVFAGLGSGLSVPLAHVAHWGWRGSLLIWLVLILLGLAAWAFLLTPHARSSGLTERGFWRSSIAWQITLFMGFQSLLFYVSIAWLPTLLHDRGLSLALSGWLVFLMQMVSLPATFVMPIWATRRRTQHHLVLAVAASFVLGYMGLLLTRGEVWSIISLMLVGLGAGASISLALAFFSLRTHHHQNAGQISGMAQSVGYLLAAVGPITVGYLYAATGTWSDPLLLLVVVSILMTLAGLGAARDVFIDDDSQNVEMKSPS</sequence>
<evidence type="ECO:0000256" key="5">
    <source>
        <dbReference type="ARBA" id="ARBA00023136"/>
    </source>
</evidence>
<feature type="compositionally biased region" description="Low complexity" evidence="6">
    <location>
        <begin position="24"/>
        <end position="34"/>
    </location>
</feature>
<feature type="transmembrane region" description="Helical" evidence="7">
    <location>
        <begin position="268"/>
        <end position="289"/>
    </location>
</feature>
<evidence type="ECO:0000256" key="2">
    <source>
        <dbReference type="ARBA" id="ARBA00022448"/>
    </source>
</evidence>
<dbReference type="GO" id="GO:0005886">
    <property type="term" value="C:plasma membrane"/>
    <property type="evidence" value="ECO:0007669"/>
    <property type="project" value="UniProtKB-SubCell"/>
</dbReference>
<dbReference type="Pfam" id="PF07690">
    <property type="entry name" value="MFS_1"/>
    <property type="match status" value="1"/>
</dbReference>
<evidence type="ECO:0000313" key="9">
    <source>
        <dbReference type="EMBL" id="PSR21347.1"/>
    </source>
</evidence>
<keyword evidence="5 7" id="KW-0472">Membrane</keyword>
<feature type="transmembrane region" description="Helical" evidence="7">
    <location>
        <begin position="368"/>
        <end position="387"/>
    </location>
</feature>
<dbReference type="Gene3D" id="1.20.1250.20">
    <property type="entry name" value="MFS general substrate transporter like domains"/>
    <property type="match status" value="2"/>
</dbReference>
<organism evidence="9 10">
    <name type="scientific">Sulfobacillus acidophilus</name>
    <dbReference type="NCBI Taxonomy" id="53633"/>
    <lineage>
        <taxon>Bacteria</taxon>
        <taxon>Bacillati</taxon>
        <taxon>Bacillota</taxon>
        <taxon>Clostridia</taxon>
        <taxon>Eubacteriales</taxon>
        <taxon>Clostridiales Family XVII. Incertae Sedis</taxon>
        <taxon>Sulfobacillus</taxon>
    </lineage>
</organism>
<evidence type="ECO:0000256" key="6">
    <source>
        <dbReference type="SAM" id="MobiDB-lite"/>
    </source>
</evidence>
<evidence type="ECO:0000256" key="4">
    <source>
        <dbReference type="ARBA" id="ARBA00022989"/>
    </source>
</evidence>